<comment type="similarity">
    <text evidence="2">Belongs to the SAP30 family.</text>
</comment>
<dbReference type="GO" id="GO:0003677">
    <property type="term" value="F:DNA binding"/>
    <property type="evidence" value="ECO:0007669"/>
    <property type="project" value="UniProtKB-KW"/>
</dbReference>
<accession>A0A8X6F7C7</accession>
<dbReference type="Gene3D" id="3.40.1800.30">
    <property type="match status" value="1"/>
</dbReference>
<dbReference type="PANTHER" id="PTHR13286:SF6">
    <property type="entry name" value="HISTONE DEACETYLASE COMPLEX SUBUNIT SAP30L-RELATED"/>
    <property type="match status" value="1"/>
</dbReference>
<dbReference type="InterPro" id="IPR024145">
    <property type="entry name" value="His_deAcase_SAP30/SAP30L"/>
</dbReference>
<evidence type="ECO:0000259" key="13">
    <source>
        <dbReference type="Pfam" id="PF13867"/>
    </source>
</evidence>
<dbReference type="AlphaFoldDB" id="A0A8X6F7C7"/>
<dbReference type="GO" id="GO:0003712">
    <property type="term" value="F:transcription coregulator activity"/>
    <property type="evidence" value="ECO:0007669"/>
    <property type="project" value="TreeGrafter"/>
</dbReference>
<feature type="domain" description="Histone deacetylase complex subunit SAP30 zinc-finger" evidence="12">
    <location>
        <begin position="84"/>
        <end position="153"/>
    </location>
</feature>
<evidence type="ECO:0000256" key="8">
    <source>
        <dbReference type="ARBA" id="ARBA00023125"/>
    </source>
</evidence>
<proteinExistence type="inferred from homology"/>
<keyword evidence="8" id="KW-0238">DNA-binding</keyword>
<sequence>MEFPNQNLVIKLRFFLLTLYLQFNRYQFHCCFVVFKYSFLVWHHIYSVVFLKSIYFPRQSKSCQYSDEYEMNGFSTEEETPGCHNQVCCLLDEDERCTQPAGNASYNKRIQKTVAQKKLKLSIDPNARHIYICEYHKGVIQSIRNKRKRKESEEDNGLNDQDMDIPEVDLYQLQVSALRRYKRHYKIQTRQGVNKAQLAETLSRHFKTIPVNEKEAITYFVYMVKNNKNKLDQKNGNEASGT</sequence>
<dbReference type="Pfam" id="PF13867">
    <property type="entry name" value="SAP30_Sin3_bdg"/>
    <property type="match status" value="1"/>
</dbReference>
<evidence type="ECO:0000256" key="7">
    <source>
        <dbReference type="ARBA" id="ARBA00023015"/>
    </source>
</evidence>
<evidence type="ECO:0000256" key="10">
    <source>
        <dbReference type="ARBA" id="ARBA00023242"/>
    </source>
</evidence>
<comment type="subcellular location">
    <subcellularLocation>
        <location evidence="1">Nucleus</location>
    </subcellularLocation>
</comment>
<evidence type="ECO:0000256" key="4">
    <source>
        <dbReference type="ARBA" id="ARBA00022723"/>
    </source>
</evidence>
<evidence type="ECO:0000313" key="14">
    <source>
        <dbReference type="EMBL" id="GFQ71519.1"/>
    </source>
</evidence>
<evidence type="ECO:0000313" key="15">
    <source>
        <dbReference type="Proteomes" id="UP000887116"/>
    </source>
</evidence>
<dbReference type="GO" id="GO:0008270">
    <property type="term" value="F:zinc ion binding"/>
    <property type="evidence" value="ECO:0007669"/>
    <property type="project" value="UniProtKB-KW"/>
</dbReference>
<dbReference type="EMBL" id="BMAO01030977">
    <property type="protein sequence ID" value="GFQ71519.1"/>
    <property type="molecule type" value="Genomic_DNA"/>
</dbReference>
<keyword evidence="9" id="KW-0804">Transcription</keyword>
<keyword evidence="15" id="KW-1185">Reference proteome</keyword>
<organism evidence="14 15">
    <name type="scientific">Trichonephila clavata</name>
    <name type="common">Joro spider</name>
    <name type="synonym">Nephila clavata</name>
    <dbReference type="NCBI Taxonomy" id="2740835"/>
    <lineage>
        <taxon>Eukaryota</taxon>
        <taxon>Metazoa</taxon>
        <taxon>Ecdysozoa</taxon>
        <taxon>Arthropoda</taxon>
        <taxon>Chelicerata</taxon>
        <taxon>Arachnida</taxon>
        <taxon>Araneae</taxon>
        <taxon>Araneomorphae</taxon>
        <taxon>Entelegynae</taxon>
        <taxon>Araneoidea</taxon>
        <taxon>Nephilidae</taxon>
        <taxon>Trichonephila</taxon>
    </lineage>
</organism>
<gene>
    <name evidence="14" type="primary">AAEL000149</name>
    <name evidence="14" type="ORF">TNCT_287721</name>
</gene>
<keyword evidence="7" id="KW-0805">Transcription regulation</keyword>
<protein>
    <recommendedName>
        <fullName evidence="11">Histone deacetylase complex subunit SAP30 homolog</fullName>
    </recommendedName>
</protein>
<name>A0A8X6F7C7_TRICU</name>
<dbReference type="FunFam" id="3.40.1800.30:FF:000001">
    <property type="entry name" value="Histone deacetylase complex subunit"/>
    <property type="match status" value="1"/>
</dbReference>
<reference evidence="14" key="1">
    <citation type="submission" date="2020-07" db="EMBL/GenBank/DDBJ databases">
        <title>Multicomponent nature underlies the extraordinary mechanical properties of spider dragline silk.</title>
        <authorList>
            <person name="Kono N."/>
            <person name="Nakamura H."/>
            <person name="Mori M."/>
            <person name="Yoshida Y."/>
            <person name="Ohtoshi R."/>
            <person name="Malay A.D."/>
            <person name="Moran D.A.P."/>
            <person name="Tomita M."/>
            <person name="Numata K."/>
            <person name="Arakawa K."/>
        </authorList>
    </citation>
    <scope>NUCLEOTIDE SEQUENCE</scope>
</reference>
<keyword evidence="4" id="KW-0479">Metal-binding</keyword>
<dbReference type="InterPro" id="IPR025718">
    <property type="entry name" value="SAP30_Sin3-bd"/>
</dbReference>
<comment type="caution">
    <text evidence="14">The sequence shown here is derived from an EMBL/GenBank/DDBJ whole genome shotgun (WGS) entry which is preliminary data.</text>
</comment>
<keyword evidence="6" id="KW-0862">Zinc</keyword>
<dbReference type="GO" id="GO:0000118">
    <property type="term" value="C:histone deacetylase complex"/>
    <property type="evidence" value="ECO:0007669"/>
    <property type="project" value="TreeGrafter"/>
</dbReference>
<keyword evidence="10" id="KW-0539">Nucleus</keyword>
<dbReference type="Pfam" id="PF13866">
    <property type="entry name" value="zf-SAP30"/>
    <property type="match status" value="1"/>
</dbReference>
<evidence type="ECO:0000256" key="6">
    <source>
        <dbReference type="ARBA" id="ARBA00022833"/>
    </source>
</evidence>
<evidence type="ECO:0000256" key="9">
    <source>
        <dbReference type="ARBA" id="ARBA00023163"/>
    </source>
</evidence>
<dbReference type="PANTHER" id="PTHR13286">
    <property type="entry name" value="SAP30"/>
    <property type="match status" value="1"/>
</dbReference>
<evidence type="ECO:0000256" key="2">
    <source>
        <dbReference type="ARBA" id="ARBA00006283"/>
    </source>
</evidence>
<dbReference type="Proteomes" id="UP000887116">
    <property type="component" value="Unassembled WGS sequence"/>
</dbReference>
<evidence type="ECO:0000256" key="3">
    <source>
        <dbReference type="ARBA" id="ARBA00022491"/>
    </source>
</evidence>
<evidence type="ECO:0000256" key="5">
    <source>
        <dbReference type="ARBA" id="ARBA00022771"/>
    </source>
</evidence>
<evidence type="ECO:0000256" key="1">
    <source>
        <dbReference type="ARBA" id="ARBA00004123"/>
    </source>
</evidence>
<dbReference type="InterPro" id="IPR025717">
    <property type="entry name" value="SAP30_zn-finger"/>
</dbReference>
<evidence type="ECO:0000256" key="11">
    <source>
        <dbReference type="ARBA" id="ARBA00073392"/>
    </source>
</evidence>
<keyword evidence="5" id="KW-0863">Zinc-finger</keyword>
<evidence type="ECO:0000259" key="12">
    <source>
        <dbReference type="Pfam" id="PF13866"/>
    </source>
</evidence>
<feature type="domain" description="Histone deacetylase complex subunit SAP30 Sin3 binding" evidence="13">
    <location>
        <begin position="173"/>
        <end position="225"/>
    </location>
</feature>
<keyword evidence="3" id="KW-0678">Repressor</keyword>
<dbReference type="OrthoDB" id="510958at2759"/>
<dbReference type="GO" id="GO:0006355">
    <property type="term" value="P:regulation of DNA-templated transcription"/>
    <property type="evidence" value="ECO:0007669"/>
    <property type="project" value="TreeGrafter"/>
</dbReference>